<keyword evidence="8" id="KW-1185">Reference proteome</keyword>
<dbReference type="PANTHER" id="PTHR23151:SF82">
    <property type="entry name" value="PYRUVATE DEHYDROGENASE COMPLEX PROTEIN X COMPONENT, MITOCHONDRIAL"/>
    <property type="match status" value="1"/>
</dbReference>
<feature type="compositionally biased region" description="Low complexity" evidence="4">
    <location>
        <begin position="145"/>
        <end position="157"/>
    </location>
</feature>
<dbReference type="PROSITE" id="PS51826">
    <property type="entry name" value="PSBD"/>
    <property type="match status" value="1"/>
</dbReference>
<protein>
    <submittedName>
        <fullName evidence="7">Single hybrid motif-containing protein</fullName>
    </submittedName>
</protein>
<dbReference type="GO" id="GO:0004742">
    <property type="term" value="F:dihydrolipoyllysine-residue acetyltransferase activity"/>
    <property type="evidence" value="ECO:0007669"/>
    <property type="project" value="TreeGrafter"/>
</dbReference>
<dbReference type="SUPFAM" id="SSF47005">
    <property type="entry name" value="Peripheral subunit-binding domain of 2-oxo acid dehydrogenase complex"/>
    <property type="match status" value="1"/>
</dbReference>
<feature type="domain" description="Peripheral subunit-binding (PSBD)" evidence="6">
    <location>
        <begin position="168"/>
        <end position="206"/>
    </location>
</feature>
<evidence type="ECO:0000256" key="1">
    <source>
        <dbReference type="ARBA" id="ARBA00007317"/>
    </source>
</evidence>
<dbReference type="InterPro" id="IPR036625">
    <property type="entry name" value="E3-bd_dom_sf"/>
</dbReference>
<dbReference type="OrthoDB" id="537444at2759"/>
<dbReference type="FunFam" id="2.40.50.100:FF:000010">
    <property type="entry name" value="Acetyltransferase component of pyruvate dehydrogenase complex"/>
    <property type="match status" value="1"/>
</dbReference>
<evidence type="ECO:0000259" key="6">
    <source>
        <dbReference type="PROSITE" id="PS51826"/>
    </source>
</evidence>
<feature type="region of interest" description="Disordered" evidence="4">
    <location>
        <begin position="282"/>
        <end position="311"/>
    </location>
</feature>
<dbReference type="EMBL" id="ML179036">
    <property type="protein sequence ID" value="THV07994.1"/>
    <property type="molecule type" value="Genomic_DNA"/>
</dbReference>
<dbReference type="PROSITE" id="PS00189">
    <property type="entry name" value="LIPOYL"/>
    <property type="match status" value="1"/>
</dbReference>
<evidence type="ECO:0000313" key="7">
    <source>
        <dbReference type="EMBL" id="THV07994.1"/>
    </source>
</evidence>
<dbReference type="Pfam" id="PF00364">
    <property type="entry name" value="Biotin_lipoyl"/>
    <property type="match status" value="1"/>
</dbReference>
<keyword evidence="2" id="KW-0450">Lipoyl</keyword>
<dbReference type="InterPro" id="IPR000089">
    <property type="entry name" value="Biotin_lipoyl"/>
</dbReference>
<organism evidence="7 8">
    <name type="scientific">Dendrothele bispora (strain CBS 962.96)</name>
    <dbReference type="NCBI Taxonomy" id="1314807"/>
    <lineage>
        <taxon>Eukaryota</taxon>
        <taxon>Fungi</taxon>
        <taxon>Dikarya</taxon>
        <taxon>Basidiomycota</taxon>
        <taxon>Agaricomycotina</taxon>
        <taxon>Agaricomycetes</taxon>
        <taxon>Agaricomycetidae</taxon>
        <taxon>Agaricales</taxon>
        <taxon>Agaricales incertae sedis</taxon>
        <taxon>Dendrothele</taxon>
    </lineage>
</organism>
<accession>A0A4S8MZJ6</accession>
<evidence type="ECO:0000256" key="2">
    <source>
        <dbReference type="ARBA" id="ARBA00022823"/>
    </source>
</evidence>
<dbReference type="AlphaFoldDB" id="A0A4S8MZJ6"/>
<dbReference type="Gene3D" id="4.10.320.10">
    <property type="entry name" value="E3-binding domain"/>
    <property type="match status" value="1"/>
</dbReference>
<evidence type="ECO:0000256" key="3">
    <source>
        <dbReference type="ARBA" id="ARBA00022946"/>
    </source>
</evidence>
<reference evidence="7 8" key="1">
    <citation type="journal article" date="2019" name="Nat. Ecol. Evol.">
        <title>Megaphylogeny resolves global patterns of mushroom evolution.</title>
        <authorList>
            <person name="Varga T."/>
            <person name="Krizsan K."/>
            <person name="Foldi C."/>
            <person name="Dima B."/>
            <person name="Sanchez-Garcia M."/>
            <person name="Sanchez-Ramirez S."/>
            <person name="Szollosi G.J."/>
            <person name="Szarkandi J.G."/>
            <person name="Papp V."/>
            <person name="Albert L."/>
            <person name="Andreopoulos W."/>
            <person name="Angelini C."/>
            <person name="Antonin V."/>
            <person name="Barry K.W."/>
            <person name="Bougher N.L."/>
            <person name="Buchanan P."/>
            <person name="Buyck B."/>
            <person name="Bense V."/>
            <person name="Catcheside P."/>
            <person name="Chovatia M."/>
            <person name="Cooper J."/>
            <person name="Damon W."/>
            <person name="Desjardin D."/>
            <person name="Finy P."/>
            <person name="Geml J."/>
            <person name="Haridas S."/>
            <person name="Hughes K."/>
            <person name="Justo A."/>
            <person name="Karasinski D."/>
            <person name="Kautmanova I."/>
            <person name="Kiss B."/>
            <person name="Kocsube S."/>
            <person name="Kotiranta H."/>
            <person name="LaButti K.M."/>
            <person name="Lechner B.E."/>
            <person name="Liimatainen K."/>
            <person name="Lipzen A."/>
            <person name="Lukacs Z."/>
            <person name="Mihaltcheva S."/>
            <person name="Morgado L.N."/>
            <person name="Niskanen T."/>
            <person name="Noordeloos M.E."/>
            <person name="Ohm R.A."/>
            <person name="Ortiz-Santana B."/>
            <person name="Ovrebo C."/>
            <person name="Racz N."/>
            <person name="Riley R."/>
            <person name="Savchenko A."/>
            <person name="Shiryaev A."/>
            <person name="Soop K."/>
            <person name="Spirin V."/>
            <person name="Szebenyi C."/>
            <person name="Tomsovsky M."/>
            <person name="Tulloss R.E."/>
            <person name="Uehling J."/>
            <person name="Grigoriev I.V."/>
            <person name="Vagvolgyi C."/>
            <person name="Papp T."/>
            <person name="Martin F.M."/>
            <person name="Miettinen O."/>
            <person name="Hibbett D.S."/>
            <person name="Nagy L.G."/>
        </authorList>
    </citation>
    <scope>NUCLEOTIDE SEQUENCE [LARGE SCALE GENOMIC DNA]</scope>
    <source>
        <strain evidence="7 8">CBS 962.96</strain>
    </source>
</reference>
<proteinExistence type="inferred from homology"/>
<dbReference type="InterPro" id="IPR004167">
    <property type="entry name" value="PSBD"/>
</dbReference>
<dbReference type="GO" id="GO:0006086">
    <property type="term" value="P:pyruvate decarboxylation to acetyl-CoA"/>
    <property type="evidence" value="ECO:0007669"/>
    <property type="project" value="InterPro"/>
</dbReference>
<dbReference type="Gene3D" id="2.40.50.100">
    <property type="match status" value="1"/>
</dbReference>
<dbReference type="PROSITE" id="PS50968">
    <property type="entry name" value="BIOTINYL_LIPOYL"/>
    <property type="match status" value="1"/>
</dbReference>
<evidence type="ECO:0000256" key="4">
    <source>
        <dbReference type="SAM" id="MobiDB-lite"/>
    </source>
</evidence>
<evidence type="ECO:0000259" key="5">
    <source>
        <dbReference type="PROSITE" id="PS50968"/>
    </source>
</evidence>
<dbReference type="SUPFAM" id="SSF51230">
    <property type="entry name" value="Single hybrid motif"/>
    <property type="match status" value="1"/>
</dbReference>
<feature type="compositionally biased region" description="Low complexity" evidence="4">
    <location>
        <begin position="282"/>
        <end position="293"/>
    </location>
</feature>
<sequence>MASARALSRVAQRSLSAAQCRALHQSSTRHAVTNMQMPAMSPTMTEGGIASWKKKEGESFAAGDVLLEIETDKATIDVEAQDDGVVGKIIIPDGTKNVPVGKVIALLAEEGDDISNLEAPKEEESSAPVKQEAASSPTPPPTPPQSSSTQSSTSPQTHSYAHPTHSRPLFPSVYRLLAEHNITDTEKIKGTGVRGMLTKGDILAFLGRASGPLGTFKPSPSPIEVANKASKPAEKRTEAKSLDGPALRQLIVSAMLQDSIKARSVPAPATIDFDSVIADYLPSKPSAPSQKAPVPLPAPSKASSDFLDGLI</sequence>
<dbReference type="CDD" id="cd06849">
    <property type="entry name" value="lipoyl_domain"/>
    <property type="match status" value="1"/>
</dbReference>
<feature type="compositionally biased region" description="Basic and acidic residues" evidence="4">
    <location>
        <begin position="231"/>
        <end position="241"/>
    </location>
</feature>
<feature type="domain" description="Lipoyl-binding" evidence="5">
    <location>
        <begin position="32"/>
        <end position="108"/>
    </location>
</feature>
<evidence type="ECO:0000313" key="8">
    <source>
        <dbReference type="Proteomes" id="UP000297245"/>
    </source>
</evidence>
<comment type="similarity">
    <text evidence="1">Belongs to the 2-oxoacid dehydrogenase family.</text>
</comment>
<name>A0A4S8MZJ6_DENBC</name>
<dbReference type="PANTHER" id="PTHR23151">
    <property type="entry name" value="DIHYDROLIPOAMIDE ACETYL/SUCCINYL-TRANSFERASE-RELATED"/>
    <property type="match status" value="1"/>
</dbReference>
<keyword evidence="3" id="KW-0809">Transit peptide</keyword>
<dbReference type="GO" id="GO:0045254">
    <property type="term" value="C:pyruvate dehydrogenase complex"/>
    <property type="evidence" value="ECO:0007669"/>
    <property type="project" value="InterPro"/>
</dbReference>
<dbReference type="InterPro" id="IPR045257">
    <property type="entry name" value="E2/Pdx1"/>
</dbReference>
<dbReference type="Proteomes" id="UP000297245">
    <property type="component" value="Unassembled WGS sequence"/>
</dbReference>
<dbReference type="InterPro" id="IPR011053">
    <property type="entry name" value="Single_hybrid_motif"/>
</dbReference>
<dbReference type="Pfam" id="PF02817">
    <property type="entry name" value="E3_binding"/>
    <property type="match status" value="1"/>
</dbReference>
<feature type="region of interest" description="Disordered" evidence="4">
    <location>
        <begin position="215"/>
        <end position="242"/>
    </location>
</feature>
<feature type="region of interest" description="Disordered" evidence="4">
    <location>
        <begin position="117"/>
        <end position="166"/>
    </location>
</feature>
<dbReference type="InterPro" id="IPR003016">
    <property type="entry name" value="2-oxoA_DH_lipoyl-BS"/>
</dbReference>
<gene>
    <name evidence="7" type="ORF">K435DRAFT_959453</name>
</gene>